<dbReference type="EMBL" id="VBSN01000027">
    <property type="protein sequence ID" value="KAA6440299.1"/>
    <property type="molecule type" value="Genomic_DNA"/>
</dbReference>
<dbReference type="RefSeq" id="WP_139011312.1">
    <property type="nucleotide sequence ID" value="NZ_VBSN01000027.1"/>
</dbReference>
<dbReference type="Pfam" id="PF00355">
    <property type="entry name" value="Rieske"/>
    <property type="match status" value="1"/>
</dbReference>
<evidence type="ECO:0000313" key="7">
    <source>
        <dbReference type="EMBL" id="KAA6440299.1"/>
    </source>
</evidence>
<dbReference type="GO" id="GO:0046872">
    <property type="term" value="F:metal ion binding"/>
    <property type="evidence" value="ECO:0007669"/>
    <property type="project" value="UniProtKB-KW"/>
</dbReference>
<protein>
    <submittedName>
        <fullName evidence="7">Rieske (2Fe-2S) protein</fullName>
    </submittedName>
</protein>
<dbReference type="GO" id="GO:0051537">
    <property type="term" value="F:2 iron, 2 sulfur cluster binding"/>
    <property type="evidence" value="ECO:0007669"/>
    <property type="project" value="UniProtKB-KW"/>
</dbReference>
<evidence type="ECO:0000259" key="6">
    <source>
        <dbReference type="PROSITE" id="PS51296"/>
    </source>
</evidence>
<evidence type="ECO:0000256" key="3">
    <source>
        <dbReference type="ARBA" id="ARBA00023004"/>
    </source>
</evidence>
<dbReference type="AlphaFoldDB" id="A0A5M8QVW7"/>
<accession>A0A5M8QVW7</accession>
<evidence type="ECO:0000256" key="5">
    <source>
        <dbReference type="SAM" id="MobiDB-lite"/>
    </source>
</evidence>
<evidence type="ECO:0000313" key="8">
    <source>
        <dbReference type="Proteomes" id="UP000323994"/>
    </source>
</evidence>
<dbReference type="Proteomes" id="UP000323994">
    <property type="component" value="Unassembled WGS sequence"/>
</dbReference>
<keyword evidence="8" id="KW-1185">Reference proteome</keyword>
<evidence type="ECO:0000256" key="1">
    <source>
        <dbReference type="ARBA" id="ARBA00022714"/>
    </source>
</evidence>
<dbReference type="PROSITE" id="PS51296">
    <property type="entry name" value="RIESKE"/>
    <property type="match status" value="1"/>
</dbReference>
<reference evidence="7 8" key="1">
    <citation type="submission" date="2019-05" db="EMBL/GenBank/DDBJ databases">
        <authorList>
            <person name="Qu J.-H."/>
        </authorList>
    </citation>
    <scope>NUCLEOTIDE SEQUENCE [LARGE SCALE GENOMIC DNA]</scope>
    <source>
        <strain evidence="7 8">NS28</strain>
    </source>
</reference>
<name>A0A5M8QVW7_9BACT</name>
<keyword evidence="4" id="KW-0411">Iron-sulfur</keyword>
<keyword evidence="2" id="KW-0479">Metal-binding</keyword>
<feature type="domain" description="Rieske" evidence="6">
    <location>
        <begin position="69"/>
        <end position="162"/>
    </location>
</feature>
<dbReference type="CDD" id="cd03467">
    <property type="entry name" value="Rieske"/>
    <property type="match status" value="1"/>
</dbReference>
<feature type="region of interest" description="Disordered" evidence="5">
    <location>
        <begin position="39"/>
        <end position="58"/>
    </location>
</feature>
<proteinExistence type="predicted"/>
<evidence type="ECO:0000256" key="2">
    <source>
        <dbReference type="ARBA" id="ARBA00022723"/>
    </source>
</evidence>
<comment type="caution">
    <text evidence="7">The sequence shown here is derived from an EMBL/GenBank/DDBJ whole genome shotgun (WGS) entry which is preliminary data.</text>
</comment>
<dbReference type="Gene3D" id="2.102.10.10">
    <property type="entry name" value="Rieske [2Fe-2S] iron-sulphur domain"/>
    <property type="match status" value="1"/>
</dbReference>
<evidence type="ECO:0000256" key="4">
    <source>
        <dbReference type="ARBA" id="ARBA00023014"/>
    </source>
</evidence>
<organism evidence="7 8">
    <name type="scientific">Dyadobacter flavalbus</name>
    <dbReference type="NCBI Taxonomy" id="2579942"/>
    <lineage>
        <taxon>Bacteria</taxon>
        <taxon>Pseudomonadati</taxon>
        <taxon>Bacteroidota</taxon>
        <taxon>Cytophagia</taxon>
        <taxon>Cytophagales</taxon>
        <taxon>Spirosomataceae</taxon>
        <taxon>Dyadobacter</taxon>
    </lineage>
</organism>
<dbReference type="OrthoDB" id="165343at2"/>
<dbReference type="SUPFAM" id="SSF50022">
    <property type="entry name" value="ISP domain"/>
    <property type="match status" value="1"/>
</dbReference>
<dbReference type="InterPro" id="IPR036922">
    <property type="entry name" value="Rieske_2Fe-2S_sf"/>
</dbReference>
<dbReference type="InterPro" id="IPR017941">
    <property type="entry name" value="Rieske_2Fe-2S"/>
</dbReference>
<sequence>MRASKEEGMKRGEFLKSLGLSTSALMAFYCLGTAMTSCGSSTDPEPEPQPGSGTGLSGTTTGSGINFNIDLTHATYAPLKTAGNYKIIGDVLVAFTSASSYAALSKICTHQGAELRYRKDLNDIYCDSHSSEFTLTGAVKKDPATTPLKAYKTTLSADGNTLTVTA</sequence>
<keyword evidence="3" id="KW-0408">Iron</keyword>
<keyword evidence="1" id="KW-0001">2Fe-2S</keyword>
<gene>
    <name evidence="7" type="ORF">FEM33_06755</name>
</gene>